<evidence type="ECO:0000313" key="1">
    <source>
        <dbReference type="EMBL" id="QEG13157.1"/>
    </source>
</evidence>
<dbReference type="EMBL" id="MN013084">
    <property type="protein sequence ID" value="QEG13157.1"/>
    <property type="molecule type" value="Genomic_DNA"/>
</dbReference>
<reference evidence="1 2" key="1">
    <citation type="submission" date="2019-04" db="EMBL/GenBank/DDBJ databases">
        <authorList>
            <person name="Anderson K.J."/>
            <person name="Thurgood T.L."/>
            <person name="Sharma R."/>
            <person name="Arens D.K."/>
            <person name="Kruger J.L."/>
            <person name="Thompson D.W."/>
            <person name="Casjens S."/>
            <person name="Grose J.H."/>
        </authorList>
    </citation>
    <scope>NUCLEOTIDE SEQUENCE [LARGE SCALE GENOMIC DNA]</scope>
</reference>
<dbReference type="Pfam" id="PF23895">
    <property type="entry name" value="Phage_zn_bind"/>
    <property type="match status" value="1"/>
</dbReference>
<sequence length="64" mass="7749">MQTYIYKNKRCKKCKWPVVFALCNDEMACDWDYWNYCSNKGCENHVGEGIFQNTPDWIEFEEPK</sequence>
<gene>
    <name evidence="1" type="ORF">KAALPHA_120</name>
</gene>
<dbReference type="Proteomes" id="UP000325316">
    <property type="component" value="Segment"/>
</dbReference>
<accession>A0A5B9NG16</accession>
<organism evidence="1 2">
    <name type="scientific">Klebsiella phage vB_KaeM_KaAlpha</name>
    <dbReference type="NCBI Taxonomy" id="2591367"/>
    <lineage>
        <taxon>Viruses</taxon>
        <taxon>Duplodnaviria</taxon>
        <taxon>Heunggongvirae</taxon>
        <taxon>Uroviricota</taxon>
        <taxon>Caudoviricetes</taxon>
        <taxon>Pantevenvirales</taxon>
        <taxon>Straboviridae</taxon>
        <taxon>Tevenvirinae</taxon>
        <taxon>Karamvirus</taxon>
        <taxon>Karamvirus pg7</taxon>
    </lineage>
</organism>
<dbReference type="InterPro" id="IPR056999">
    <property type="entry name" value="Phage_zn_bind"/>
</dbReference>
<proteinExistence type="predicted"/>
<protein>
    <recommendedName>
        <fullName evidence="3">Phage protein</fullName>
    </recommendedName>
</protein>
<evidence type="ECO:0000313" key="2">
    <source>
        <dbReference type="Proteomes" id="UP000325316"/>
    </source>
</evidence>
<evidence type="ECO:0008006" key="3">
    <source>
        <dbReference type="Google" id="ProtNLM"/>
    </source>
</evidence>
<name>A0A5B9NG16_9CAUD</name>